<keyword evidence="3 5" id="KW-0720">Serine protease</keyword>
<dbReference type="GeneID" id="111246427"/>
<dbReference type="PROSITE" id="PS00135">
    <property type="entry name" value="TRYPSIN_SER"/>
    <property type="match status" value="1"/>
</dbReference>
<feature type="domain" description="Peptidase S1" evidence="8">
    <location>
        <begin position="67"/>
        <end position="308"/>
    </location>
</feature>
<keyword evidence="1 5" id="KW-0645">Protease</keyword>
<evidence type="ECO:0000256" key="5">
    <source>
        <dbReference type="RuleBase" id="RU363034"/>
    </source>
</evidence>
<organism evidence="9 10">
    <name type="scientific">Varroa destructor</name>
    <name type="common">Honeybee mite</name>
    <dbReference type="NCBI Taxonomy" id="109461"/>
    <lineage>
        <taxon>Eukaryota</taxon>
        <taxon>Metazoa</taxon>
        <taxon>Ecdysozoa</taxon>
        <taxon>Arthropoda</taxon>
        <taxon>Chelicerata</taxon>
        <taxon>Arachnida</taxon>
        <taxon>Acari</taxon>
        <taxon>Parasitiformes</taxon>
        <taxon>Mesostigmata</taxon>
        <taxon>Gamasina</taxon>
        <taxon>Dermanyssoidea</taxon>
        <taxon>Varroidae</taxon>
        <taxon>Varroa</taxon>
    </lineage>
</organism>
<dbReference type="PANTHER" id="PTHR24252">
    <property type="entry name" value="ACROSIN-RELATED"/>
    <property type="match status" value="1"/>
</dbReference>
<sequence>MSVYFARSNTWLLLFVYVLGAVSVPLNLISTPVQQTVKLNLEDDCGLRPYMQDDSKSQIGKRLVKRIVGGSSSLKGEWPWHVMVKESKLFGVITDYKCGGALISRSFVLTAAHCQPNSILSRLVVVLGQYSLDEENLPVIPVRRMTIHKKFNESVLHNDIALLQLDTPADFSDRIMPICLPKSTDSFAGMAGVVSGWGRLYFNGELPKKLQSVNLPIIAHEQCKKKLLSLSFLHVKQVPESFLCAGYNEGEFDSCEGDSGGPLAVHSASGRWVLAGTVSHGLRCAEPGVPGIYMQTSFYRPWIDQVIEATAKSSSSSSQTNEASRLPQRQTQPKDILEQDPWYEEKTIAEELDSPIMSPRTDTSTDQVVPALNRDAKYSLQPLAVVTKTQSAFAAPFEKPGKVSTEKVATHYPITRPLLPSTNQVSQESFHSNSSLKTAPPVMQSSGWHQQAQSASDQFSMFSGRLNLSESLMVPHLSTGGNSSLRPEELHVAYTRLAARYFEESDKQQQQQQISESIKREHPSFITQSSVKRLELDANFVNYKPRIVLPVGPTLRRPDKERTCATAPEAKRRKINRRRNPVRFLQPSAASRHLTANEVLVVSSEWILIYS</sequence>
<dbReference type="GO" id="GO:0006508">
    <property type="term" value="P:proteolysis"/>
    <property type="evidence" value="ECO:0007669"/>
    <property type="project" value="UniProtKB-KW"/>
</dbReference>
<dbReference type="OrthoDB" id="414661at2759"/>
<keyword evidence="4" id="KW-1015">Disulfide bond</keyword>
<dbReference type="RefSeq" id="XP_022651723.1">
    <property type="nucleotide sequence ID" value="XM_022795988.1"/>
</dbReference>
<dbReference type="Proteomes" id="UP000594260">
    <property type="component" value="Unplaced"/>
</dbReference>
<keyword evidence="7" id="KW-0472">Membrane</keyword>
<accession>A0A7M7JKB6</accession>
<dbReference type="EnsemblMetazoa" id="XM_022795988">
    <property type="protein sequence ID" value="XP_022651723"/>
    <property type="gene ID" value="LOC111246427"/>
</dbReference>
<evidence type="ECO:0000256" key="3">
    <source>
        <dbReference type="ARBA" id="ARBA00022825"/>
    </source>
</evidence>
<dbReference type="KEGG" id="vde:111246427"/>
<proteinExistence type="predicted"/>
<dbReference type="InterPro" id="IPR043504">
    <property type="entry name" value="Peptidase_S1_PA_chymotrypsin"/>
</dbReference>
<dbReference type="InterPro" id="IPR018114">
    <property type="entry name" value="TRYPSIN_HIS"/>
</dbReference>
<dbReference type="SMART" id="SM00020">
    <property type="entry name" value="Tryp_SPc"/>
    <property type="match status" value="1"/>
</dbReference>
<evidence type="ECO:0000256" key="7">
    <source>
        <dbReference type="SAM" id="Phobius"/>
    </source>
</evidence>
<dbReference type="InParanoid" id="A0A7M7JKB6"/>
<dbReference type="InterPro" id="IPR033116">
    <property type="entry name" value="TRYPSIN_SER"/>
</dbReference>
<dbReference type="PANTHER" id="PTHR24252:SF7">
    <property type="entry name" value="HYALIN"/>
    <property type="match status" value="1"/>
</dbReference>
<name>A0A7M7JKB6_VARDE</name>
<dbReference type="InterPro" id="IPR001254">
    <property type="entry name" value="Trypsin_dom"/>
</dbReference>
<feature type="transmembrane region" description="Helical" evidence="7">
    <location>
        <begin position="12"/>
        <end position="30"/>
    </location>
</feature>
<feature type="compositionally biased region" description="Polar residues" evidence="6">
    <location>
        <begin position="319"/>
        <end position="333"/>
    </location>
</feature>
<dbReference type="SUPFAM" id="SSF50494">
    <property type="entry name" value="Trypsin-like serine proteases"/>
    <property type="match status" value="1"/>
</dbReference>
<dbReference type="FunFam" id="2.40.10.10:FF:000006">
    <property type="entry name" value="Serine proteinase stubble"/>
    <property type="match status" value="1"/>
</dbReference>
<evidence type="ECO:0000256" key="6">
    <source>
        <dbReference type="SAM" id="MobiDB-lite"/>
    </source>
</evidence>
<protein>
    <recommendedName>
        <fullName evidence="8">Peptidase S1 domain-containing protein</fullName>
    </recommendedName>
</protein>
<keyword evidence="2 5" id="KW-0378">Hydrolase</keyword>
<dbReference type="PROSITE" id="PS50240">
    <property type="entry name" value="TRYPSIN_DOM"/>
    <property type="match status" value="1"/>
</dbReference>
<dbReference type="InterPro" id="IPR009003">
    <property type="entry name" value="Peptidase_S1_PA"/>
</dbReference>
<reference evidence="9" key="1">
    <citation type="submission" date="2021-01" db="UniProtKB">
        <authorList>
            <consortium name="EnsemblMetazoa"/>
        </authorList>
    </citation>
    <scope>IDENTIFICATION</scope>
</reference>
<evidence type="ECO:0000256" key="4">
    <source>
        <dbReference type="ARBA" id="ARBA00023157"/>
    </source>
</evidence>
<dbReference type="Gene3D" id="2.40.10.10">
    <property type="entry name" value="Trypsin-like serine proteases"/>
    <property type="match status" value="1"/>
</dbReference>
<dbReference type="InterPro" id="IPR001314">
    <property type="entry name" value="Peptidase_S1A"/>
</dbReference>
<dbReference type="PRINTS" id="PR00722">
    <property type="entry name" value="CHYMOTRYPSIN"/>
</dbReference>
<feature type="region of interest" description="Disordered" evidence="6">
    <location>
        <begin position="313"/>
        <end position="342"/>
    </location>
</feature>
<dbReference type="Pfam" id="PF00089">
    <property type="entry name" value="Trypsin"/>
    <property type="match status" value="1"/>
</dbReference>
<evidence type="ECO:0000256" key="2">
    <source>
        <dbReference type="ARBA" id="ARBA00022801"/>
    </source>
</evidence>
<dbReference type="CDD" id="cd00190">
    <property type="entry name" value="Tryp_SPc"/>
    <property type="match status" value="1"/>
</dbReference>
<dbReference type="PROSITE" id="PS00134">
    <property type="entry name" value="TRYPSIN_HIS"/>
    <property type="match status" value="1"/>
</dbReference>
<evidence type="ECO:0000313" key="10">
    <source>
        <dbReference type="Proteomes" id="UP000594260"/>
    </source>
</evidence>
<dbReference type="AlphaFoldDB" id="A0A7M7JKB6"/>
<evidence type="ECO:0000313" key="9">
    <source>
        <dbReference type="EnsemblMetazoa" id="XP_022651723"/>
    </source>
</evidence>
<keyword evidence="7" id="KW-1133">Transmembrane helix</keyword>
<evidence type="ECO:0000259" key="8">
    <source>
        <dbReference type="PROSITE" id="PS50240"/>
    </source>
</evidence>
<keyword evidence="10" id="KW-1185">Reference proteome</keyword>
<evidence type="ECO:0000256" key="1">
    <source>
        <dbReference type="ARBA" id="ARBA00022670"/>
    </source>
</evidence>
<keyword evidence="7" id="KW-0812">Transmembrane</keyword>
<dbReference type="GO" id="GO:0004252">
    <property type="term" value="F:serine-type endopeptidase activity"/>
    <property type="evidence" value="ECO:0007669"/>
    <property type="project" value="InterPro"/>
</dbReference>